<protein>
    <recommendedName>
        <fullName evidence="3">Dipeptidylpeptidase IV N-terminal domain-containing protein</fullName>
    </recommendedName>
</protein>
<proteinExistence type="predicted"/>
<comment type="caution">
    <text evidence="1">The sequence shown here is derived from an EMBL/GenBank/DDBJ whole genome shotgun (WGS) entry which is preliminary data.</text>
</comment>
<organism evidence="1 2">
    <name type="scientific">Paenibacillus ferrarius</name>
    <dbReference type="NCBI Taxonomy" id="1469647"/>
    <lineage>
        <taxon>Bacteria</taxon>
        <taxon>Bacillati</taxon>
        <taxon>Bacillota</taxon>
        <taxon>Bacilli</taxon>
        <taxon>Bacillales</taxon>
        <taxon>Paenibacillaceae</taxon>
        <taxon>Paenibacillus</taxon>
    </lineage>
</organism>
<dbReference type="EMBL" id="MBTG01000023">
    <property type="protein sequence ID" value="OPH53454.1"/>
    <property type="molecule type" value="Genomic_DNA"/>
</dbReference>
<sequence length="347" mass="37395">MKRMTLLGGIVSLLTCTTGCDDSNRRRITVIEQPSSAPADTIVLDRIDRLDASFCSGWLTNETLLCTASAETLPTHMQIRHIKTSPTLDTKLPAGSTLSIAPDGKHAFGQGFGEAFLADLTQPDKDPHPIHIGDSGISYLNPTAIGAWFDSQTFILPIAGENAGLALIGIDGTITPIELSDQSRHIQKIVIAAERLFTLDVNQRLKSYDKKGSDVRLVRNHVVDFAVSPDGLKLAATIQASPHQESLIIADTLDSTNEKSLSKGRLLRQLAWSPSGDKLAYATFSLEQGGSGLYVMNARSGSALSLSIQPNIESPIVWSPSGDSLFVAEHPAAEWAAGFTTFYRLKK</sequence>
<dbReference type="SUPFAM" id="SSF82171">
    <property type="entry name" value="DPP6 N-terminal domain-like"/>
    <property type="match status" value="1"/>
</dbReference>
<dbReference type="Gene3D" id="2.120.10.30">
    <property type="entry name" value="TolB, C-terminal domain"/>
    <property type="match status" value="1"/>
</dbReference>
<dbReference type="AlphaFoldDB" id="A0A1V4HFC6"/>
<gene>
    <name evidence="1" type="ORF">BC351_06210</name>
</gene>
<keyword evidence="2" id="KW-1185">Reference proteome</keyword>
<dbReference type="STRING" id="1469647.BC351_06210"/>
<evidence type="ECO:0000313" key="2">
    <source>
        <dbReference type="Proteomes" id="UP000190626"/>
    </source>
</evidence>
<reference evidence="2" key="1">
    <citation type="submission" date="2016-07" db="EMBL/GenBank/DDBJ databases">
        <authorList>
            <person name="Florea S."/>
            <person name="Webb J.S."/>
            <person name="Jaromczyk J."/>
            <person name="Schardl C.L."/>
        </authorList>
    </citation>
    <scope>NUCLEOTIDE SEQUENCE [LARGE SCALE GENOMIC DNA]</scope>
    <source>
        <strain evidence="2">CY1</strain>
    </source>
</reference>
<evidence type="ECO:0008006" key="3">
    <source>
        <dbReference type="Google" id="ProtNLM"/>
    </source>
</evidence>
<name>A0A1V4HFC6_9BACL</name>
<dbReference type="Proteomes" id="UP000190626">
    <property type="component" value="Unassembled WGS sequence"/>
</dbReference>
<accession>A0A1V4HFC6</accession>
<evidence type="ECO:0000313" key="1">
    <source>
        <dbReference type="EMBL" id="OPH53454.1"/>
    </source>
</evidence>
<dbReference type="InterPro" id="IPR011042">
    <property type="entry name" value="6-blade_b-propeller_TolB-like"/>
</dbReference>